<dbReference type="InterPro" id="IPR002559">
    <property type="entry name" value="Transposase_11"/>
</dbReference>
<proteinExistence type="predicted"/>
<evidence type="ECO:0000256" key="1">
    <source>
        <dbReference type="ARBA" id="ARBA00003544"/>
    </source>
</evidence>
<dbReference type="Pfam" id="PF01609">
    <property type="entry name" value="DDE_Tnp_1"/>
    <property type="match status" value="1"/>
</dbReference>
<dbReference type="InterPro" id="IPR047959">
    <property type="entry name" value="Transpos_IS5"/>
</dbReference>
<gene>
    <name evidence="6" type="ORF">LCGC14_0309100</name>
</gene>
<evidence type="ECO:0000256" key="2">
    <source>
        <dbReference type="ARBA" id="ARBA00023125"/>
    </source>
</evidence>
<dbReference type="GO" id="GO:0006313">
    <property type="term" value="P:DNA transposition"/>
    <property type="evidence" value="ECO:0007669"/>
    <property type="project" value="InterPro"/>
</dbReference>
<dbReference type="PANTHER" id="PTHR35604:SF2">
    <property type="entry name" value="TRANSPOSASE INSH FOR INSERTION SEQUENCE ELEMENT IS5A-RELATED"/>
    <property type="match status" value="1"/>
</dbReference>
<evidence type="ECO:0008006" key="7">
    <source>
        <dbReference type="Google" id="ProtNLM"/>
    </source>
</evidence>
<dbReference type="PANTHER" id="PTHR35604">
    <property type="entry name" value="TRANSPOSASE INSH FOR INSERTION SEQUENCE ELEMENT IS5A-RELATED"/>
    <property type="match status" value="1"/>
</dbReference>
<sequence>MSGQLGFWDVQDRLSQLSRRGDPLEKLSATVAFEMFRPELARAVPRTERSKGGRPPFDAVLKFKMLVLQALNGLSLDQTEFLVGDRLSWMRFCGLGPGDPVPDANTLWDFREALIAADAYDALFARLDRAISEAGYLPMSGQIMDATLVAAPRQRNTEDEKARIKTGETAKEIWKDKPFKARQKDVDARWTVKFSKAKPADEGKKQQVDIAIPTFGYKNHVSVDRRHGVIRKSLVTDAAAHDGARLREGLIDPSNTASDVWADSAYRSAENERFLKGAGKTSRIHRKKPKGRPMPEKMRKANAARSAVRSRVEHVFAYQKGPMGIFVRTIGIARAKAAITLANMAYNMKRWRWLDSRIASA</sequence>
<organism evidence="6">
    <name type="scientific">marine sediment metagenome</name>
    <dbReference type="NCBI Taxonomy" id="412755"/>
    <lineage>
        <taxon>unclassified sequences</taxon>
        <taxon>metagenomes</taxon>
        <taxon>ecological metagenomes</taxon>
    </lineage>
</organism>
<protein>
    <recommendedName>
        <fullName evidence="7">Transposase IS4-like domain-containing protein</fullName>
    </recommendedName>
</protein>
<reference evidence="6" key="1">
    <citation type="journal article" date="2015" name="Nature">
        <title>Complex archaea that bridge the gap between prokaryotes and eukaryotes.</title>
        <authorList>
            <person name="Spang A."/>
            <person name="Saw J.H."/>
            <person name="Jorgensen S.L."/>
            <person name="Zaremba-Niedzwiedzka K."/>
            <person name="Martijn J."/>
            <person name="Lind A.E."/>
            <person name="van Eijk R."/>
            <person name="Schleper C."/>
            <person name="Guy L."/>
            <person name="Ettema T.J."/>
        </authorList>
    </citation>
    <scope>NUCLEOTIDE SEQUENCE</scope>
</reference>
<keyword evidence="2" id="KW-0238">DNA-binding</keyword>
<dbReference type="AlphaFoldDB" id="A0A0F9WUE2"/>
<evidence type="ECO:0000259" key="5">
    <source>
        <dbReference type="Pfam" id="PF05598"/>
    </source>
</evidence>
<dbReference type="InterPro" id="IPR008490">
    <property type="entry name" value="Transposase_InsH_N"/>
</dbReference>
<keyword evidence="3" id="KW-0233">DNA recombination</keyword>
<comment type="caution">
    <text evidence="6">The sequence shown here is derived from an EMBL/GenBank/DDBJ whole genome shotgun (WGS) entry which is preliminary data.</text>
</comment>
<evidence type="ECO:0000313" key="6">
    <source>
        <dbReference type="EMBL" id="KKN82488.1"/>
    </source>
</evidence>
<accession>A0A0F9WUE2</accession>
<feature type="domain" description="Transposase IS4-like" evidence="4">
    <location>
        <begin position="139"/>
        <end position="348"/>
    </location>
</feature>
<dbReference type="GO" id="GO:0004803">
    <property type="term" value="F:transposase activity"/>
    <property type="evidence" value="ECO:0007669"/>
    <property type="project" value="InterPro"/>
</dbReference>
<dbReference type="GO" id="GO:0003677">
    <property type="term" value="F:DNA binding"/>
    <property type="evidence" value="ECO:0007669"/>
    <property type="project" value="UniProtKB-KW"/>
</dbReference>
<feature type="domain" description="Transposase InsH N-terminal" evidence="5">
    <location>
        <begin position="14"/>
        <end position="112"/>
    </location>
</feature>
<evidence type="ECO:0000259" key="4">
    <source>
        <dbReference type="Pfam" id="PF01609"/>
    </source>
</evidence>
<dbReference type="Pfam" id="PF05598">
    <property type="entry name" value="DUF772"/>
    <property type="match status" value="1"/>
</dbReference>
<name>A0A0F9WUE2_9ZZZZ</name>
<evidence type="ECO:0000256" key="3">
    <source>
        <dbReference type="ARBA" id="ARBA00023172"/>
    </source>
</evidence>
<dbReference type="EMBL" id="LAZR01000200">
    <property type="protein sequence ID" value="KKN82488.1"/>
    <property type="molecule type" value="Genomic_DNA"/>
</dbReference>
<dbReference type="NCBIfam" id="NF033581">
    <property type="entry name" value="transpos_IS5_4"/>
    <property type="match status" value="1"/>
</dbReference>
<comment type="function">
    <text evidence="1">Involved in the transposition of the insertion sequence IS5.</text>
</comment>